<evidence type="ECO:0000313" key="3">
    <source>
        <dbReference type="EMBL" id="GER87870.1"/>
    </source>
</evidence>
<dbReference type="RefSeq" id="WP_162005110.1">
    <property type="nucleotide sequence ID" value="NZ_BKZW01000001.1"/>
</dbReference>
<keyword evidence="1" id="KW-0812">Transmembrane</keyword>
<dbReference type="AlphaFoldDB" id="A0A5J4KN80"/>
<accession>A0A5J4KN80</accession>
<evidence type="ECO:0000313" key="4">
    <source>
        <dbReference type="Proteomes" id="UP000326912"/>
    </source>
</evidence>
<feature type="transmembrane region" description="Helical" evidence="1">
    <location>
        <begin position="110"/>
        <end position="132"/>
    </location>
</feature>
<organism evidence="3 4">
    <name type="scientific">Dictyobacter vulcani</name>
    <dbReference type="NCBI Taxonomy" id="2607529"/>
    <lineage>
        <taxon>Bacteria</taxon>
        <taxon>Bacillati</taxon>
        <taxon>Chloroflexota</taxon>
        <taxon>Ktedonobacteria</taxon>
        <taxon>Ktedonobacterales</taxon>
        <taxon>Dictyobacteraceae</taxon>
        <taxon>Dictyobacter</taxon>
    </lineage>
</organism>
<protein>
    <recommendedName>
        <fullName evidence="2">Zinc-ribbon domain-containing protein</fullName>
    </recommendedName>
</protein>
<gene>
    <name evidence="3" type="ORF">KDW_20320</name>
</gene>
<dbReference type="Proteomes" id="UP000326912">
    <property type="component" value="Unassembled WGS sequence"/>
</dbReference>
<name>A0A5J4KN80_9CHLR</name>
<dbReference type="EMBL" id="BKZW01000001">
    <property type="protein sequence ID" value="GER87870.1"/>
    <property type="molecule type" value="Genomic_DNA"/>
</dbReference>
<sequence>MLCPSCQAPIEADAVFCGHCGTPLPPVHLREAEADEAAQIQQLDQWPDDSTSDIAEETTQKFIPPRSYPLTPAPVNKSKVSTSSPGSSILSLSAARPGHKSGAPSTGRNLAFIAVILAILGIGIAAGFFALWQNKHIPSGDHTASAPFRLEGVVTFHDTSSTQSGTNTVSLTANGLKNLTAPAHYAAWLVDENEAHIQPLGTLAYTGGSYKLDFNRQGGNILAVGSIVQVTQETTQATLPTGRVVLNAHLPLMALMHVKHLLVSFPSTPNHMALLPGLLDQTRQLSAQSQLLSKAKSKKEVRCVTQNIFTLLDGQHLARPMVKPQDCAAAHVSQLSSEFGILGTDNNGYISTVGAHASLAATQTDSTDTIRKYAQQVIFSSENLKTWLSTLRHDAQDVLAHPEDSGKIKEILSLSDYALNGVDSNNSGNVDPVRGEAGALQAYLYGQSMATLKLSTTNQ</sequence>
<feature type="domain" description="Zinc-ribbon" evidence="2">
    <location>
        <begin position="3"/>
        <end position="24"/>
    </location>
</feature>
<keyword evidence="4" id="KW-1185">Reference proteome</keyword>
<proteinExistence type="predicted"/>
<reference evidence="3 4" key="1">
    <citation type="submission" date="2019-10" db="EMBL/GenBank/DDBJ databases">
        <title>Dictyobacter vulcani sp. nov., within the class Ktedonobacteria, isolated from soil of volcanic Mt. Zao.</title>
        <authorList>
            <person name="Zheng Y."/>
            <person name="Wang C.M."/>
            <person name="Sakai Y."/>
            <person name="Abe K."/>
            <person name="Yokota A."/>
            <person name="Yabe S."/>
        </authorList>
    </citation>
    <scope>NUCLEOTIDE SEQUENCE [LARGE SCALE GENOMIC DNA]</scope>
    <source>
        <strain evidence="3 4">W12</strain>
    </source>
</reference>
<dbReference type="InterPro" id="IPR026870">
    <property type="entry name" value="Zinc_ribbon_dom"/>
</dbReference>
<comment type="caution">
    <text evidence="3">The sequence shown here is derived from an EMBL/GenBank/DDBJ whole genome shotgun (WGS) entry which is preliminary data.</text>
</comment>
<keyword evidence="1" id="KW-0472">Membrane</keyword>
<evidence type="ECO:0000259" key="2">
    <source>
        <dbReference type="Pfam" id="PF13240"/>
    </source>
</evidence>
<dbReference type="Pfam" id="PF13240">
    <property type="entry name" value="Zn_Ribbon_1"/>
    <property type="match status" value="1"/>
</dbReference>
<keyword evidence="1" id="KW-1133">Transmembrane helix</keyword>
<evidence type="ECO:0000256" key="1">
    <source>
        <dbReference type="SAM" id="Phobius"/>
    </source>
</evidence>